<feature type="compositionally biased region" description="Polar residues" evidence="4">
    <location>
        <begin position="1133"/>
        <end position="1146"/>
    </location>
</feature>
<dbReference type="InterPro" id="IPR036534">
    <property type="entry name" value="GAR_dom_sf"/>
</dbReference>
<feature type="region of interest" description="Disordered" evidence="4">
    <location>
        <begin position="368"/>
        <end position="455"/>
    </location>
</feature>
<keyword evidence="3" id="KW-0206">Cytoskeleton</keyword>
<feature type="compositionally biased region" description="Polar residues" evidence="4">
    <location>
        <begin position="578"/>
        <end position="594"/>
    </location>
</feature>
<feature type="domain" description="GAR" evidence="5">
    <location>
        <begin position="1019"/>
        <end position="1096"/>
    </location>
</feature>
<evidence type="ECO:0000313" key="6">
    <source>
        <dbReference type="EMBL" id="USW48056.1"/>
    </source>
</evidence>
<feature type="compositionally biased region" description="Polar residues" evidence="4">
    <location>
        <begin position="1199"/>
        <end position="1209"/>
    </location>
</feature>
<evidence type="ECO:0000256" key="3">
    <source>
        <dbReference type="ARBA" id="ARBA00023212"/>
    </source>
</evidence>
<dbReference type="GO" id="GO:0005856">
    <property type="term" value="C:cytoskeleton"/>
    <property type="evidence" value="ECO:0007669"/>
    <property type="project" value="UniProtKB-SubCell"/>
</dbReference>
<feature type="compositionally biased region" description="Basic residues" evidence="4">
    <location>
        <begin position="20"/>
        <end position="34"/>
    </location>
</feature>
<feature type="region of interest" description="Disordered" evidence="4">
    <location>
        <begin position="481"/>
        <end position="501"/>
    </location>
</feature>
<feature type="region of interest" description="Disordered" evidence="4">
    <location>
        <begin position="1025"/>
        <end position="1045"/>
    </location>
</feature>
<feature type="compositionally biased region" description="Polar residues" evidence="4">
    <location>
        <begin position="423"/>
        <end position="440"/>
    </location>
</feature>
<reference evidence="6" key="1">
    <citation type="submission" date="2022-06" db="EMBL/GenBank/DDBJ databases">
        <title>Complete genome sequences of two strains of the flax pathogen Septoria linicola.</title>
        <authorList>
            <person name="Lapalu N."/>
            <person name="Simon A."/>
            <person name="Demenou B."/>
            <person name="Paumier D."/>
            <person name="Guillot M.-P."/>
            <person name="Gout L."/>
            <person name="Valade R."/>
        </authorList>
    </citation>
    <scope>NUCLEOTIDE SEQUENCE</scope>
    <source>
        <strain evidence="6">SE15195</strain>
    </source>
</reference>
<feature type="region of interest" description="Disordered" evidence="4">
    <location>
        <begin position="829"/>
        <end position="973"/>
    </location>
</feature>
<accession>A0A9Q9ANN4</accession>
<dbReference type="Gene3D" id="3.30.920.20">
    <property type="entry name" value="Gas2-like domain"/>
    <property type="match status" value="1"/>
</dbReference>
<dbReference type="EMBL" id="CP099418">
    <property type="protein sequence ID" value="USW48056.1"/>
    <property type="molecule type" value="Genomic_DNA"/>
</dbReference>
<feature type="compositionally biased region" description="Basic and acidic residues" evidence="4">
    <location>
        <begin position="543"/>
        <end position="553"/>
    </location>
</feature>
<keyword evidence="7" id="KW-1185">Reference proteome</keyword>
<feature type="region of interest" description="Disordered" evidence="4">
    <location>
        <begin position="1118"/>
        <end position="1229"/>
    </location>
</feature>
<dbReference type="Pfam" id="PF02187">
    <property type="entry name" value="GAS2"/>
    <property type="match status" value="1"/>
</dbReference>
<feature type="compositionally biased region" description="Low complexity" evidence="4">
    <location>
        <begin position="614"/>
        <end position="625"/>
    </location>
</feature>
<proteinExistence type="predicted"/>
<feature type="compositionally biased region" description="Polar residues" evidence="4">
    <location>
        <begin position="724"/>
        <end position="736"/>
    </location>
</feature>
<sequence length="1291" mass="140273">MASAGHPFVNPPRLPSPTKARIHARKPSRSPVRHNVRDSDSLLRDLSPTATLRAFVTDPGDMSSSSDALVASIRSATMSERGLGAKAAQTCLDLRNWAREIEHWEWPGTFAEPRLAQKTDLPIESHRRLHVGSESRQHAGEDHEEYWGSLPARVVQEYERRADEIGQGLDDIDVEELKDYVLNSHYRVNSRPPSRGDSIGDYSSTAAELKRLDDFTALVTATILQALPFLSRLHSLLDMWTIRLIILRGAPRFLHDLRQSKLDLDRCWAAIASSPNIDSLSSNGTDYNRATMLRMKASIEHQIGSLGRRLDRFLDDLEGRNECVPDEWIDEFESLESAYSAFIVHAERTVVENEWRDHHNAVTPELHAHSNTAIPPGLSGREALPGFSENEDPMSDDDAVRRPSQSIRSSVDEAQLARLLTVPETQHASATETEQNSIAGTPSDDRSWSASNRSVSVPMSMDSQHIPGLVANADDELQTSAGRDGISRSASTNSQHKAEVTGSIAAKRAAFLRDIERNQSLNKSTQSPVRPFERASNAFTRLFKKDRSPEHVVPKRIGSRLASDTASSAERSALSPVSFASSRFNSVSPTMSTHSGKGSSKSSVDDLEQPKVQSPPSDNPDSSVDGNLVRTAYHAQATKSAESSAAGPAMLRDLETDDSSSSPFHSPEREDFPEHWPFTTLPEHESRVESSTASARMAGAGSETPTLAMDTDAFDRTFIESFPQPGSQFEQTSSPRGSVRRASLPRSQRMSSGEVPRLLPEPKWAPVHQVERRASASSTRPKTAPSQPAQTIAAHNLLVKSNAELEPSDGETASVYKVKRASIASIEAFSRSELKSIDVPRNSRQSSVSSRRSPPRTPAGYSRRASAIEPSVERASVDDSATAQSTSAEAAVLPRRSSLPTQHSPPSKLGTPIVTHTSPVAEQDSTSPTSPSAPLNMVMRKLRSSKNVTRLEKASASFPNGTIDSPRHDPHADHFDRHVSEVLETLPAPIRFKARAGAETPISRMRGYSGPRAKASSLRAAPKGGDMIIAPADSSPKKSRSSADPEVKLYHLTHTGREDPIKLFVRLVGEGERVMVRVGGGWADLADYLRDFANHHGSRTVSEGNLEVAALPTAPLSARKTSNPAEYLGRAKTPTTPREITRPSSSGDEDMPLKRPPFDMRESALSVAGTPVHAATISTPKSSKSSSSNSRPSTAGASRPSSRQAQNVTAGDVGLSGPSSATKRVGLPAEKERWVEGMIERAKKSASAEKSREDREKYFGELGKAGGTRRVIFRSGSGTGTPAPLSDKTNR</sequence>
<evidence type="ECO:0000313" key="7">
    <source>
        <dbReference type="Proteomes" id="UP001056384"/>
    </source>
</evidence>
<dbReference type="PROSITE" id="PS51460">
    <property type="entry name" value="GAR"/>
    <property type="match status" value="1"/>
</dbReference>
<feature type="compositionally biased region" description="Low complexity" evidence="4">
    <location>
        <begin position="878"/>
        <end position="892"/>
    </location>
</feature>
<dbReference type="SUPFAM" id="SSF143575">
    <property type="entry name" value="GAS2 domain-like"/>
    <property type="match status" value="1"/>
</dbReference>
<feature type="compositionally biased region" description="Basic and acidic residues" evidence="4">
    <location>
        <begin position="1151"/>
        <end position="1162"/>
    </location>
</feature>
<evidence type="ECO:0000256" key="4">
    <source>
        <dbReference type="SAM" id="MobiDB-lite"/>
    </source>
</evidence>
<feature type="compositionally biased region" description="Polar residues" evidence="4">
    <location>
        <begin position="775"/>
        <end position="790"/>
    </location>
</feature>
<evidence type="ECO:0000259" key="5">
    <source>
        <dbReference type="PROSITE" id="PS51460"/>
    </source>
</evidence>
<feature type="compositionally biased region" description="Low complexity" evidence="4">
    <location>
        <begin position="1178"/>
        <end position="1198"/>
    </location>
</feature>
<keyword evidence="2" id="KW-0963">Cytoplasm</keyword>
<dbReference type="Proteomes" id="UP001056384">
    <property type="component" value="Chromosome 1"/>
</dbReference>
<comment type="subcellular location">
    <subcellularLocation>
        <location evidence="1">Cytoplasm</location>
        <location evidence="1">Cytoskeleton</location>
    </subcellularLocation>
</comment>
<feature type="compositionally biased region" description="Low complexity" evidence="4">
    <location>
        <begin position="840"/>
        <end position="852"/>
    </location>
</feature>
<feature type="region of interest" description="Disordered" evidence="4">
    <location>
        <begin position="1"/>
        <end position="42"/>
    </location>
</feature>
<gene>
    <name evidence="6" type="ORF">Slin15195_G013750</name>
</gene>
<protein>
    <submittedName>
        <fullName evidence="6">GAR domain-containing protein</fullName>
    </submittedName>
</protein>
<feature type="compositionally biased region" description="Polar residues" evidence="4">
    <location>
        <begin position="914"/>
        <end position="933"/>
    </location>
</feature>
<evidence type="ECO:0000256" key="2">
    <source>
        <dbReference type="ARBA" id="ARBA00022490"/>
    </source>
</evidence>
<feature type="region of interest" description="Disordered" evidence="4">
    <location>
        <begin position="1271"/>
        <end position="1291"/>
    </location>
</feature>
<evidence type="ECO:0000256" key="1">
    <source>
        <dbReference type="ARBA" id="ARBA00004245"/>
    </source>
</evidence>
<name>A0A9Q9ANN4_9PEZI</name>
<dbReference type="GO" id="GO:0008017">
    <property type="term" value="F:microtubule binding"/>
    <property type="evidence" value="ECO:0007669"/>
    <property type="project" value="InterPro"/>
</dbReference>
<feature type="region of interest" description="Disordered" evidence="4">
    <location>
        <begin position="540"/>
        <end position="814"/>
    </location>
</feature>
<dbReference type="InterPro" id="IPR003108">
    <property type="entry name" value="GAR_dom"/>
</dbReference>
<organism evidence="6 7">
    <name type="scientific">Septoria linicola</name>
    <dbReference type="NCBI Taxonomy" id="215465"/>
    <lineage>
        <taxon>Eukaryota</taxon>
        <taxon>Fungi</taxon>
        <taxon>Dikarya</taxon>
        <taxon>Ascomycota</taxon>
        <taxon>Pezizomycotina</taxon>
        <taxon>Dothideomycetes</taxon>
        <taxon>Dothideomycetidae</taxon>
        <taxon>Mycosphaerellales</taxon>
        <taxon>Mycosphaerellaceae</taxon>
        <taxon>Septoria</taxon>
    </lineage>
</organism>